<dbReference type="RefSeq" id="WP_151595234.1">
    <property type="nucleotide sequence ID" value="NZ_WBMS02000015.1"/>
</dbReference>
<dbReference type="Gene3D" id="3.30.10.20">
    <property type="match status" value="1"/>
</dbReference>
<evidence type="ECO:0000313" key="5">
    <source>
        <dbReference type="Proteomes" id="UP000462055"/>
    </source>
</evidence>
<organism evidence="4 5">
    <name type="scientific">Actinomadura physcomitrii</name>
    <dbReference type="NCBI Taxonomy" id="2650748"/>
    <lineage>
        <taxon>Bacteria</taxon>
        <taxon>Bacillati</taxon>
        <taxon>Actinomycetota</taxon>
        <taxon>Actinomycetes</taxon>
        <taxon>Streptosporangiales</taxon>
        <taxon>Thermomonosporaceae</taxon>
        <taxon>Actinomadura</taxon>
    </lineage>
</organism>
<reference evidence="4" key="1">
    <citation type="submission" date="2019-12" db="EMBL/GenBank/DDBJ databases">
        <title>Actinomadura physcomitrii sp. nov., a novel actinomycete isolated from moss [Physcomitrium sphaericum (Ludw) Fuernr].</title>
        <authorList>
            <person name="Zhuang X."/>
        </authorList>
    </citation>
    <scope>NUCLEOTIDE SEQUENCE [LARGE SCALE GENOMIC DNA]</scope>
    <source>
        <strain evidence="4">LD22</strain>
    </source>
</reference>
<comment type="caution">
    <text evidence="4">The sequence shown here is derived from an EMBL/GenBank/DDBJ whole genome shotgun (WGS) entry which is preliminary data.</text>
</comment>
<feature type="region of interest" description="Disordered" evidence="1">
    <location>
        <begin position="421"/>
        <end position="457"/>
    </location>
</feature>
<sequence length="457" mass="47349">MDAAVTDVLITPAVVQQAATTFATEQWNIGGAWDALAATLSGCDGMAGHAPDKAAVAFAPHYTSAVQGAWRAFRATMRSVGGISLCLGATAGHYLRADHHSIISTPPTMGSGVLLNPRAQPSLPPWQLSRQVGKQVTTDKTMAMPPSVLGSAGSSLPQQLAELWPTGDPSKLRTAAAAWNAAHDRLTASTGKLGTAIYSVTEGNNTRDARAIDDVWSKLYASCNDATVLQALPDLCTNIANACTKYADAVEHAHNKAKWELVGAGVVGVVVIGAGLFFTPETGGASDAGAAAADTALAMSILGPIATALLGTVTLIAAGALAEHVIQAAENSADKAPNVQPNDADTQGLESSLEGAVKGDHDDIGAARVPDLNGKSLDEAEQELADQGFTLKNVTTGGYRHYSNPDGSEVAIRPDGEVIRLGPKIDPGPNQKNYKPRYGPDGLRTQQHSTGERVIFP</sequence>
<evidence type="ECO:0000256" key="1">
    <source>
        <dbReference type="SAM" id="MobiDB-lite"/>
    </source>
</evidence>
<dbReference type="Pfam" id="PF25547">
    <property type="entry name" value="WXG100_2"/>
    <property type="match status" value="1"/>
</dbReference>
<proteinExistence type="predicted"/>
<evidence type="ECO:0000256" key="2">
    <source>
        <dbReference type="SAM" id="Phobius"/>
    </source>
</evidence>
<gene>
    <name evidence="4" type="ORF">F8568_020675</name>
</gene>
<dbReference type="AlphaFoldDB" id="A0A6I4MDY5"/>
<feature type="transmembrane region" description="Helical" evidence="2">
    <location>
        <begin position="298"/>
        <end position="322"/>
    </location>
</feature>
<dbReference type="InterPro" id="IPR005543">
    <property type="entry name" value="PASTA_dom"/>
</dbReference>
<keyword evidence="5" id="KW-1185">Reference proteome</keyword>
<evidence type="ECO:0000313" key="4">
    <source>
        <dbReference type="EMBL" id="MWA02745.1"/>
    </source>
</evidence>
<accession>A0A6I4MDY5</accession>
<feature type="transmembrane region" description="Helical" evidence="2">
    <location>
        <begin position="261"/>
        <end position="278"/>
    </location>
</feature>
<name>A0A6I4MDY5_9ACTN</name>
<dbReference type="CDD" id="cd06577">
    <property type="entry name" value="PASTA_pknB"/>
    <property type="match status" value="1"/>
</dbReference>
<keyword evidence="2" id="KW-0812">Transmembrane</keyword>
<keyword evidence="2" id="KW-1133">Transmembrane helix</keyword>
<dbReference type="InterPro" id="IPR057746">
    <property type="entry name" value="CpnT-like_N"/>
</dbReference>
<feature type="domain" description="Outer membrane channel protein CpnT-like N-terminal" evidence="3">
    <location>
        <begin position="161"/>
        <end position="279"/>
    </location>
</feature>
<protein>
    <submittedName>
        <fullName evidence="4">PASTA domain-containing protein</fullName>
    </submittedName>
</protein>
<evidence type="ECO:0000259" key="3">
    <source>
        <dbReference type="Pfam" id="PF25547"/>
    </source>
</evidence>
<keyword evidence="2" id="KW-0472">Membrane</keyword>
<dbReference type="Proteomes" id="UP000462055">
    <property type="component" value="Unassembled WGS sequence"/>
</dbReference>
<dbReference type="EMBL" id="WBMS02000015">
    <property type="protein sequence ID" value="MWA02745.1"/>
    <property type="molecule type" value="Genomic_DNA"/>
</dbReference>